<protein>
    <submittedName>
        <fullName evidence="2">Uncharacterized protein</fullName>
    </submittedName>
</protein>
<evidence type="ECO:0000313" key="2">
    <source>
        <dbReference type="EMBL" id="AGA29669.1"/>
    </source>
</evidence>
<reference evidence="2 3" key="1">
    <citation type="submission" date="2012-02" db="EMBL/GenBank/DDBJ databases">
        <title>Complete sequence of chromosome of Singulisphaera acidiphila DSM 18658.</title>
        <authorList>
            <consortium name="US DOE Joint Genome Institute (JGI-PGF)"/>
            <person name="Lucas S."/>
            <person name="Copeland A."/>
            <person name="Lapidus A."/>
            <person name="Glavina del Rio T."/>
            <person name="Dalin E."/>
            <person name="Tice H."/>
            <person name="Bruce D."/>
            <person name="Goodwin L."/>
            <person name="Pitluck S."/>
            <person name="Peters L."/>
            <person name="Ovchinnikova G."/>
            <person name="Chertkov O."/>
            <person name="Kyrpides N."/>
            <person name="Mavromatis K."/>
            <person name="Ivanova N."/>
            <person name="Brettin T."/>
            <person name="Detter J.C."/>
            <person name="Han C."/>
            <person name="Larimer F."/>
            <person name="Land M."/>
            <person name="Hauser L."/>
            <person name="Markowitz V."/>
            <person name="Cheng J.-F."/>
            <person name="Hugenholtz P."/>
            <person name="Woyke T."/>
            <person name="Wu D."/>
            <person name="Tindall B."/>
            <person name="Pomrenke H."/>
            <person name="Brambilla E."/>
            <person name="Klenk H.-P."/>
            <person name="Eisen J.A."/>
        </authorList>
    </citation>
    <scope>NUCLEOTIDE SEQUENCE [LARGE SCALE GENOMIC DNA]</scope>
    <source>
        <strain evidence="3">ATCC BAA-1392 / DSM 18658 / VKM B-2454 / MOB10</strain>
    </source>
</reference>
<organism evidence="2 3">
    <name type="scientific">Singulisphaera acidiphila (strain ATCC BAA-1392 / DSM 18658 / VKM B-2454 / MOB10)</name>
    <dbReference type="NCBI Taxonomy" id="886293"/>
    <lineage>
        <taxon>Bacteria</taxon>
        <taxon>Pseudomonadati</taxon>
        <taxon>Planctomycetota</taxon>
        <taxon>Planctomycetia</taxon>
        <taxon>Isosphaerales</taxon>
        <taxon>Isosphaeraceae</taxon>
        <taxon>Singulisphaera</taxon>
    </lineage>
</organism>
<feature type="compositionally biased region" description="Basic and acidic residues" evidence="1">
    <location>
        <begin position="1"/>
        <end position="19"/>
    </location>
</feature>
<dbReference type="Proteomes" id="UP000010798">
    <property type="component" value="Chromosome"/>
</dbReference>
<keyword evidence="3" id="KW-1185">Reference proteome</keyword>
<dbReference type="AlphaFoldDB" id="L0DJU9"/>
<evidence type="ECO:0000313" key="3">
    <source>
        <dbReference type="Proteomes" id="UP000010798"/>
    </source>
</evidence>
<dbReference type="EMBL" id="CP003364">
    <property type="protein sequence ID" value="AGA29669.1"/>
    <property type="molecule type" value="Genomic_DNA"/>
</dbReference>
<sequence>MVLGDAETRLTESPKRRLAESLGHSESGDVAAARLRIAHLALTSRIRF</sequence>
<proteinExistence type="predicted"/>
<evidence type="ECO:0000256" key="1">
    <source>
        <dbReference type="SAM" id="MobiDB-lite"/>
    </source>
</evidence>
<dbReference type="HOGENOM" id="CLU_3157818_0_0_0"/>
<gene>
    <name evidence="2" type="ordered locus">Sinac_5529</name>
</gene>
<accession>L0DJU9</accession>
<name>L0DJU9_SINAD</name>
<dbReference type="KEGG" id="saci:Sinac_5529"/>
<feature type="region of interest" description="Disordered" evidence="1">
    <location>
        <begin position="1"/>
        <end position="26"/>
    </location>
</feature>